<evidence type="ECO:0000313" key="2">
    <source>
        <dbReference type="Proteomes" id="UP001439008"/>
    </source>
</evidence>
<evidence type="ECO:0000313" key="1">
    <source>
        <dbReference type="EMBL" id="MES1919194.1"/>
    </source>
</evidence>
<comment type="caution">
    <text evidence="1">The sequence shown here is derived from an EMBL/GenBank/DDBJ whole genome shotgun (WGS) entry which is preliminary data.</text>
</comment>
<dbReference type="Proteomes" id="UP001439008">
    <property type="component" value="Unassembled WGS sequence"/>
</dbReference>
<reference evidence="1 2" key="1">
    <citation type="journal article" date="2024" name="BMC Biol.">
        <title>Comparative genomics of Ascetosporea gives new insight into the evolutionary basis for animal parasitism in Rhizaria.</title>
        <authorList>
            <person name="Hiltunen Thoren M."/>
            <person name="Onut-Brannstrom I."/>
            <person name="Alfjorden A."/>
            <person name="Peckova H."/>
            <person name="Swords F."/>
            <person name="Hooper C."/>
            <person name="Holzer A.S."/>
            <person name="Bass D."/>
            <person name="Burki F."/>
        </authorList>
    </citation>
    <scope>NUCLEOTIDE SEQUENCE [LARGE SCALE GENOMIC DNA]</scope>
    <source>
        <strain evidence="1">20-A016</strain>
    </source>
</reference>
<organism evidence="1 2">
    <name type="scientific">Bonamia ostreae</name>
    <dbReference type="NCBI Taxonomy" id="126728"/>
    <lineage>
        <taxon>Eukaryota</taxon>
        <taxon>Sar</taxon>
        <taxon>Rhizaria</taxon>
        <taxon>Endomyxa</taxon>
        <taxon>Ascetosporea</taxon>
        <taxon>Haplosporida</taxon>
        <taxon>Bonamia</taxon>
    </lineage>
</organism>
<protein>
    <submittedName>
        <fullName evidence="1">Uncharacterized protein</fullName>
    </submittedName>
</protein>
<accession>A0ABV2AI70</accession>
<sequence>MITQKQTVSLLNAENLSLVAELPHSLELVAKDILMGAIFIGNNVLSWSKNKMFLWKLDSLKIVQKFISDATIIDISKIPECKKNAFAVLLNFKTAKIHFYLIESEKRLSKIFEKQFSQKASEFNNNKLIIKRSEENICDFLFLSNSVTLIKTCVDIEEKFDI</sequence>
<proteinExistence type="predicted"/>
<gene>
    <name evidence="1" type="ORF">MHBO_001057</name>
</gene>
<keyword evidence="2" id="KW-1185">Reference proteome</keyword>
<dbReference type="EMBL" id="JBDODL010000222">
    <property type="protein sequence ID" value="MES1919194.1"/>
    <property type="molecule type" value="Genomic_DNA"/>
</dbReference>
<name>A0ABV2AI70_9EUKA</name>